<evidence type="ECO:0000313" key="2">
    <source>
        <dbReference type="EMBL" id="GEM49178.1"/>
    </source>
</evidence>
<dbReference type="EMBL" id="BJXB01000029">
    <property type="protein sequence ID" value="GEM49178.1"/>
    <property type="molecule type" value="Genomic_DNA"/>
</dbReference>
<dbReference type="Pfam" id="PF12705">
    <property type="entry name" value="PDDEXK_1"/>
    <property type="match status" value="1"/>
</dbReference>
<dbReference type="InterPro" id="IPR011335">
    <property type="entry name" value="Restrct_endonuc-II-like"/>
</dbReference>
<dbReference type="InterPro" id="IPR038726">
    <property type="entry name" value="PDDEXK_AddAB-type"/>
</dbReference>
<proteinExistence type="predicted"/>
<dbReference type="RefSeq" id="WP_146889236.1">
    <property type="nucleotide sequence ID" value="NZ_BJXB01000029.1"/>
</dbReference>
<dbReference type="Gene3D" id="3.40.50.300">
    <property type="entry name" value="P-loop containing nucleotide triphosphate hydrolases"/>
    <property type="match status" value="1"/>
</dbReference>
<sequence>MPERTLLIHRDVTALADFVRENHAGFPTVIATNLLSMRFVRKTSGAGLKTTTLKQLSQRMLSREGVRVMSEFERRKVLQQVLEGVSLNYLPLSRPTLRQLGRIFAELMHAATPPEKPLLVARTAREKDVALTYQAYLEHLQKHKLADPAAVEFFALSYPAENTRYLVYGYPYFDRAQVELLNRVCDAGSVVTLTSDSHRALRKGKNAQKSLEQLGWTVVQARDSVRETVGTLAVNHLLNGTGAVPEGITHTVLPSPEAEVRHVMGHIHHLLKKGTPPEDMVVVVRDQDTYLPLMREISRRYHLPILCGQMLPLLYTHPARLVLSLIRANQKHWEHHAALEVLQHPLSRFADEVSLKRKRLQVPPQTLSGWQLGEEASVLLLPGQSSGKTYGEAILEALAFLGLSRTVRGTHQTAVAVSRVLDILESLSSVGNLTLEELRLELIEDFMDIGVPTVYSQRGVRIAGPLALSGRKYPHVFVPGLSDGMFPQRPSADVLLDDHIRERWERSGVELIRQGERMHAERAYLHACLNAASLKLHLSRPLFDLKGRALEASPLSRMFHSAPSLPEPLPVTEVEAGLAGKPDEVVQVRASLELSRQKLLFSHHHGQVQVDVPPNQVWSPSQLAKFGNCRFQWLAEKVLGLLPFPEVEKTLQRSTEGTFYHKVLEELLRPHLGTHPDPKSLLTELPEAFDRAEKVLLENCELPPLPHWPFQRWELLESLRNFVKSHYFMLQGSIPATLEVHIEHTLQLKNGPFTFRGIVDRIDQTKHGTTVIDYKSRRYISEVRKADGSKLELQLPLYLMAVKGNLGRYLSILNREKHLLRSVGPAHSEKGYVWETHQQEVMDFLEDTVKQLSQGDFQPTPSDGACKFCDYGALCRVKVGQA</sequence>
<protein>
    <recommendedName>
        <fullName evidence="1">PD-(D/E)XK endonuclease-like domain-containing protein</fullName>
    </recommendedName>
</protein>
<comment type="caution">
    <text evidence="2">The sequence shown here is derived from an EMBL/GenBank/DDBJ whole genome shotgun (WGS) entry which is preliminary data.</text>
</comment>
<dbReference type="Gene3D" id="3.90.320.10">
    <property type="match status" value="1"/>
</dbReference>
<keyword evidence="3" id="KW-1185">Reference proteome</keyword>
<dbReference type="SUPFAM" id="SSF52980">
    <property type="entry name" value="Restriction endonuclease-like"/>
    <property type="match status" value="1"/>
</dbReference>
<evidence type="ECO:0000259" key="1">
    <source>
        <dbReference type="Pfam" id="PF12705"/>
    </source>
</evidence>
<dbReference type="InterPro" id="IPR011604">
    <property type="entry name" value="PDDEXK-like_dom_sf"/>
</dbReference>
<dbReference type="InterPro" id="IPR027417">
    <property type="entry name" value="P-loop_NTPase"/>
</dbReference>
<accession>A0A511N9K8</accession>
<organism evidence="2 3">
    <name type="scientific">Deinococcus cellulosilyticus (strain DSM 18568 / NBRC 106333 / KACC 11606 / 5516J-15)</name>
    <dbReference type="NCBI Taxonomy" id="1223518"/>
    <lineage>
        <taxon>Bacteria</taxon>
        <taxon>Thermotogati</taxon>
        <taxon>Deinococcota</taxon>
        <taxon>Deinococci</taxon>
        <taxon>Deinococcales</taxon>
        <taxon>Deinococcaceae</taxon>
        <taxon>Deinococcus</taxon>
    </lineage>
</organism>
<feature type="domain" description="PD-(D/E)XK endonuclease-like" evidence="1">
    <location>
        <begin position="618"/>
        <end position="876"/>
    </location>
</feature>
<dbReference type="AlphaFoldDB" id="A0A511N9K8"/>
<dbReference type="SUPFAM" id="SSF52540">
    <property type="entry name" value="P-loop containing nucleoside triphosphate hydrolases"/>
    <property type="match status" value="1"/>
</dbReference>
<name>A0A511N9K8_DEIC1</name>
<gene>
    <name evidence="2" type="ORF">DC3_48130</name>
</gene>
<reference evidence="2 3" key="1">
    <citation type="submission" date="2019-07" db="EMBL/GenBank/DDBJ databases">
        <title>Whole genome shotgun sequence of Deinococcus cellulosilyticus NBRC 106333.</title>
        <authorList>
            <person name="Hosoyama A."/>
            <person name="Uohara A."/>
            <person name="Ohji S."/>
            <person name="Ichikawa N."/>
        </authorList>
    </citation>
    <scope>NUCLEOTIDE SEQUENCE [LARGE SCALE GENOMIC DNA]</scope>
    <source>
        <strain evidence="2 3">NBRC 106333</strain>
    </source>
</reference>
<dbReference type="OrthoDB" id="9780606at2"/>
<evidence type="ECO:0000313" key="3">
    <source>
        <dbReference type="Proteomes" id="UP000321306"/>
    </source>
</evidence>
<dbReference type="Proteomes" id="UP000321306">
    <property type="component" value="Unassembled WGS sequence"/>
</dbReference>